<feature type="region of interest" description="Disordered" evidence="1">
    <location>
        <begin position="150"/>
        <end position="186"/>
    </location>
</feature>
<protein>
    <submittedName>
        <fullName evidence="2">Uncharacterized protein</fullName>
    </submittedName>
</protein>
<dbReference type="AlphaFoldDB" id="A0A4Z2I0X9"/>
<organism evidence="2 3">
    <name type="scientific">Liparis tanakae</name>
    <name type="common">Tanaka's snailfish</name>
    <dbReference type="NCBI Taxonomy" id="230148"/>
    <lineage>
        <taxon>Eukaryota</taxon>
        <taxon>Metazoa</taxon>
        <taxon>Chordata</taxon>
        <taxon>Craniata</taxon>
        <taxon>Vertebrata</taxon>
        <taxon>Euteleostomi</taxon>
        <taxon>Actinopterygii</taxon>
        <taxon>Neopterygii</taxon>
        <taxon>Teleostei</taxon>
        <taxon>Neoteleostei</taxon>
        <taxon>Acanthomorphata</taxon>
        <taxon>Eupercaria</taxon>
        <taxon>Perciformes</taxon>
        <taxon>Cottioidei</taxon>
        <taxon>Cottales</taxon>
        <taxon>Liparidae</taxon>
        <taxon>Liparis</taxon>
    </lineage>
</organism>
<dbReference type="EMBL" id="SRLO01000146">
    <property type="protein sequence ID" value="TNN71706.1"/>
    <property type="molecule type" value="Genomic_DNA"/>
</dbReference>
<gene>
    <name evidence="2" type="ORF">EYF80_018057</name>
</gene>
<reference evidence="2 3" key="1">
    <citation type="submission" date="2019-03" db="EMBL/GenBank/DDBJ databases">
        <title>First draft genome of Liparis tanakae, snailfish: a comprehensive survey of snailfish specific genes.</title>
        <authorList>
            <person name="Kim W."/>
            <person name="Song I."/>
            <person name="Jeong J.-H."/>
            <person name="Kim D."/>
            <person name="Kim S."/>
            <person name="Ryu S."/>
            <person name="Song J.Y."/>
            <person name="Lee S.K."/>
        </authorList>
    </citation>
    <scope>NUCLEOTIDE SEQUENCE [LARGE SCALE GENOMIC DNA]</scope>
    <source>
        <tissue evidence="2">Muscle</tissue>
    </source>
</reference>
<sequence length="273" mass="29971">MHQKSLQRHASACSGEREEVRHSCSLKALTLDRSRPAEEALNRIKCWDVANLTRQRDPTVKLGPCASIERSSPCLPEEDLQDKRRRRGRWEPSSNGNVGQVASGAPDVPLVSVSPTVSLQLICFFVKFVEFTLVSPLGAGPFPVSGELHNESHVTPGARSNEWRRQQVKGVMGQSELARGELGKGGRPAGRGLGCLKLLLSEKSDWDSAAAPSKGERAVRSDTLMGTTRLGLVKPGGGEGESLVGIWEKRERRGVLEIVPRPFIHMEEKKKRE</sequence>
<keyword evidence="3" id="KW-1185">Reference proteome</keyword>
<comment type="caution">
    <text evidence="2">The sequence shown here is derived from an EMBL/GenBank/DDBJ whole genome shotgun (WGS) entry which is preliminary data.</text>
</comment>
<evidence type="ECO:0000313" key="2">
    <source>
        <dbReference type="EMBL" id="TNN71706.1"/>
    </source>
</evidence>
<feature type="region of interest" description="Disordered" evidence="1">
    <location>
        <begin position="71"/>
        <end position="101"/>
    </location>
</feature>
<evidence type="ECO:0000256" key="1">
    <source>
        <dbReference type="SAM" id="MobiDB-lite"/>
    </source>
</evidence>
<dbReference type="Proteomes" id="UP000314294">
    <property type="component" value="Unassembled WGS sequence"/>
</dbReference>
<accession>A0A4Z2I0X9</accession>
<name>A0A4Z2I0X9_9TELE</name>
<proteinExistence type="predicted"/>
<evidence type="ECO:0000313" key="3">
    <source>
        <dbReference type="Proteomes" id="UP000314294"/>
    </source>
</evidence>